<dbReference type="AlphaFoldDB" id="A0A814D6D7"/>
<feature type="region of interest" description="Disordered" evidence="1">
    <location>
        <begin position="133"/>
        <end position="158"/>
    </location>
</feature>
<feature type="compositionally biased region" description="Polar residues" evidence="1">
    <location>
        <begin position="133"/>
        <end position="155"/>
    </location>
</feature>
<gene>
    <name evidence="3" type="ORF">OXX778_LOCUS13940</name>
</gene>
<name>A0A814D6D7_9BILA</name>
<keyword evidence="4" id="KW-1185">Reference proteome</keyword>
<protein>
    <submittedName>
        <fullName evidence="3">Uncharacterized protein</fullName>
    </submittedName>
</protein>
<evidence type="ECO:0000313" key="4">
    <source>
        <dbReference type="Proteomes" id="UP000663879"/>
    </source>
</evidence>
<dbReference type="Proteomes" id="UP000663879">
    <property type="component" value="Unassembled WGS sequence"/>
</dbReference>
<feature type="signal peptide" evidence="2">
    <location>
        <begin position="1"/>
        <end position="20"/>
    </location>
</feature>
<evidence type="ECO:0000256" key="1">
    <source>
        <dbReference type="SAM" id="MobiDB-lite"/>
    </source>
</evidence>
<proteinExistence type="predicted"/>
<accession>A0A814D6D7</accession>
<comment type="caution">
    <text evidence="3">The sequence shown here is derived from an EMBL/GenBank/DDBJ whole genome shotgun (WGS) entry which is preliminary data.</text>
</comment>
<sequence>MKLDLFFTLPLCLCIQFIIAKEEESVEKVKRQASFNGGIDQNTINQISIGEGFFRNQKRRVARQFVNQFSVPIVNNFQNNATSVQEAADFLNSFAIFFNNSSVAPQPEQQSKQVVPARPEFLNQVKTIQNAPVKSNGVSQQSVTEGIKNNQTTQVRQKKKINPFRNQIQSIQL</sequence>
<evidence type="ECO:0000256" key="2">
    <source>
        <dbReference type="SAM" id="SignalP"/>
    </source>
</evidence>
<reference evidence="3" key="1">
    <citation type="submission" date="2021-02" db="EMBL/GenBank/DDBJ databases">
        <authorList>
            <person name="Nowell W R."/>
        </authorList>
    </citation>
    <scope>NUCLEOTIDE SEQUENCE</scope>
    <source>
        <strain evidence="3">Ploen Becks lab</strain>
    </source>
</reference>
<keyword evidence="2" id="KW-0732">Signal</keyword>
<organism evidence="3 4">
    <name type="scientific">Brachionus calyciflorus</name>
    <dbReference type="NCBI Taxonomy" id="104777"/>
    <lineage>
        <taxon>Eukaryota</taxon>
        <taxon>Metazoa</taxon>
        <taxon>Spiralia</taxon>
        <taxon>Gnathifera</taxon>
        <taxon>Rotifera</taxon>
        <taxon>Eurotatoria</taxon>
        <taxon>Monogononta</taxon>
        <taxon>Pseudotrocha</taxon>
        <taxon>Ploima</taxon>
        <taxon>Brachionidae</taxon>
        <taxon>Brachionus</taxon>
    </lineage>
</organism>
<dbReference type="EMBL" id="CAJNOC010002779">
    <property type="protein sequence ID" value="CAF0950972.1"/>
    <property type="molecule type" value="Genomic_DNA"/>
</dbReference>
<feature type="chain" id="PRO_5032822466" evidence="2">
    <location>
        <begin position="21"/>
        <end position="173"/>
    </location>
</feature>
<evidence type="ECO:0000313" key="3">
    <source>
        <dbReference type="EMBL" id="CAF0950972.1"/>
    </source>
</evidence>